<keyword evidence="3" id="KW-0863">Zinc-finger</keyword>
<evidence type="ECO:0000259" key="11">
    <source>
        <dbReference type="PROSITE" id="PS51523"/>
    </source>
</evidence>
<gene>
    <name evidence="12" type="ORF">CDL15_Pgr009588</name>
    <name evidence="13" type="ORF">CRG98_042777</name>
</gene>
<dbReference type="GO" id="GO:0050793">
    <property type="term" value="P:regulation of developmental process"/>
    <property type="evidence" value="ECO:0007669"/>
    <property type="project" value="TreeGrafter"/>
</dbReference>
<keyword evidence="15" id="KW-1185">Reference proteome</keyword>
<dbReference type="Proteomes" id="UP000233551">
    <property type="component" value="Unassembled WGS sequence"/>
</dbReference>
<comment type="subcellular location">
    <subcellularLocation>
        <location evidence="1">Nucleus</location>
    </subcellularLocation>
</comment>
<dbReference type="PROSITE" id="PS51523">
    <property type="entry name" value="ZF_HD_DIMER"/>
    <property type="match status" value="1"/>
</dbReference>
<keyword evidence="2" id="KW-0479">Metal-binding</keyword>
<dbReference type="PANTHER" id="PTHR31948">
    <property type="entry name" value="ZINC-FINGER HOMEODOMAIN PROTEIN 2"/>
    <property type="match status" value="1"/>
</dbReference>
<dbReference type="GeneID" id="116211663"/>
<dbReference type="GO" id="GO:0003700">
    <property type="term" value="F:DNA-binding transcription factor activity"/>
    <property type="evidence" value="ECO:0007669"/>
    <property type="project" value="TreeGrafter"/>
</dbReference>
<dbReference type="STRING" id="22663.A0A218WTH0"/>
<accession>A0A218WTH0</accession>
<dbReference type="Gene3D" id="1.10.10.60">
    <property type="entry name" value="Homeodomain-like"/>
    <property type="match status" value="1"/>
</dbReference>
<reference evidence="13 15" key="3">
    <citation type="submission" date="2017-11" db="EMBL/GenBank/DDBJ databases">
        <title>De-novo sequencing of pomegranate (Punica granatum L.) genome.</title>
        <authorList>
            <person name="Akparov Z."/>
            <person name="Amiraslanov A."/>
            <person name="Hajiyeva S."/>
            <person name="Abbasov M."/>
            <person name="Kaur K."/>
            <person name="Hamwieh A."/>
            <person name="Solovyev V."/>
            <person name="Salamov A."/>
            <person name="Braich B."/>
            <person name="Kosarev P."/>
            <person name="Mahmoud A."/>
            <person name="Hajiyev E."/>
            <person name="Babayeva S."/>
            <person name="Izzatullayeva V."/>
            <person name="Mammadov A."/>
            <person name="Mammadov A."/>
            <person name="Sharifova S."/>
            <person name="Ojaghi J."/>
            <person name="Eynullazada K."/>
            <person name="Bayramov B."/>
            <person name="Abdulazimova A."/>
            <person name="Shahmuradov I."/>
        </authorList>
    </citation>
    <scope>NUCLEOTIDE SEQUENCE [LARGE SCALE GENOMIC DNA]</scope>
    <source>
        <strain evidence="13">AG2017</strain>
        <strain evidence="15">cv. AG2017</strain>
        <tissue evidence="13">Leaf</tissue>
    </source>
</reference>
<dbReference type="OrthoDB" id="1929626at2759"/>
<evidence type="ECO:0000256" key="3">
    <source>
        <dbReference type="ARBA" id="ARBA00022771"/>
    </source>
</evidence>
<evidence type="ECO:0000313" key="15">
    <source>
        <dbReference type="Proteomes" id="UP000233551"/>
    </source>
</evidence>
<evidence type="ECO:0000256" key="10">
    <source>
        <dbReference type="SAM" id="MobiDB-lite"/>
    </source>
</evidence>
<keyword evidence="9" id="KW-0539">Nucleus</keyword>
<dbReference type="PANTHER" id="PTHR31948:SF72">
    <property type="entry name" value="ZINC-FINGER HOMEODOMAIN PROTEIN 10"/>
    <property type="match status" value="1"/>
</dbReference>
<dbReference type="Proteomes" id="UP000197138">
    <property type="component" value="Unassembled WGS sequence"/>
</dbReference>
<reference evidence="12" key="2">
    <citation type="submission" date="2017-06" db="EMBL/GenBank/DDBJ databases">
        <title>The pomegranate genome and the genomics of punicalagin biosynthesis.</title>
        <authorList>
            <person name="Xu C."/>
        </authorList>
    </citation>
    <scope>NUCLEOTIDE SEQUENCE [LARGE SCALE GENOMIC DNA]</scope>
    <source>
        <tissue evidence="12">Fresh leaf</tissue>
    </source>
</reference>
<dbReference type="InterPro" id="IPR009057">
    <property type="entry name" value="Homeodomain-like_sf"/>
</dbReference>
<keyword evidence="5" id="KW-0805">Transcription regulation</keyword>
<evidence type="ECO:0000256" key="7">
    <source>
        <dbReference type="ARBA" id="ARBA00023155"/>
    </source>
</evidence>
<dbReference type="Pfam" id="PF04770">
    <property type="entry name" value="ZF-HD_dimer"/>
    <property type="match status" value="1"/>
</dbReference>
<keyword evidence="6" id="KW-0238">DNA-binding</keyword>
<keyword evidence="8" id="KW-0804">Transcription</keyword>
<dbReference type="NCBIfam" id="TIGR01565">
    <property type="entry name" value="homeo_ZF_HD"/>
    <property type="match status" value="1"/>
</dbReference>
<organism evidence="12 14">
    <name type="scientific">Punica granatum</name>
    <name type="common">Pomegranate</name>
    <dbReference type="NCBI Taxonomy" id="22663"/>
    <lineage>
        <taxon>Eukaryota</taxon>
        <taxon>Viridiplantae</taxon>
        <taxon>Streptophyta</taxon>
        <taxon>Embryophyta</taxon>
        <taxon>Tracheophyta</taxon>
        <taxon>Spermatophyta</taxon>
        <taxon>Magnoliopsida</taxon>
        <taxon>eudicotyledons</taxon>
        <taxon>Gunneridae</taxon>
        <taxon>Pentapetalae</taxon>
        <taxon>rosids</taxon>
        <taxon>malvids</taxon>
        <taxon>Myrtales</taxon>
        <taxon>Lythraceae</taxon>
        <taxon>Punica</taxon>
    </lineage>
</organism>
<evidence type="ECO:0000313" key="14">
    <source>
        <dbReference type="Proteomes" id="UP000197138"/>
    </source>
</evidence>
<evidence type="ECO:0000256" key="9">
    <source>
        <dbReference type="ARBA" id="ARBA00023242"/>
    </source>
</evidence>
<name>A0A218WTH0_PUNGR</name>
<evidence type="ECO:0000256" key="6">
    <source>
        <dbReference type="ARBA" id="ARBA00023125"/>
    </source>
</evidence>
<feature type="compositionally biased region" description="Basic and acidic residues" evidence="10">
    <location>
        <begin position="153"/>
        <end position="163"/>
    </location>
</feature>
<dbReference type="GO" id="GO:0008270">
    <property type="term" value="F:zinc ion binding"/>
    <property type="evidence" value="ECO:0007669"/>
    <property type="project" value="UniProtKB-KW"/>
</dbReference>
<evidence type="ECO:0000256" key="8">
    <source>
        <dbReference type="ARBA" id="ARBA00023163"/>
    </source>
</evidence>
<keyword evidence="4" id="KW-0862">Zinc</keyword>
<dbReference type="GO" id="GO:0000976">
    <property type="term" value="F:transcription cis-regulatory region binding"/>
    <property type="evidence" value="ECO:0007669"/>
    <property type="project" value="TreeGrafter"/>
</dbReference>
<sequence>MDSPHNKAEIKCPATTDHSSILHLGLHQAVPEPPQPAAMSGYRECRKNHAARLGRLALDGCREFMPSTSTSAGMTNVPGFLICAACGCHRNFHRRDYWASPGLAQGPSSPRPLSPVPTSYYAPAPWMLQAPGSSRVPEPVTMISSPDGDEEDDRRSSRMEERKKRGRTKFSKEQKEKMEAFAEKAGWKMKSSCEDDDGDENNKAVEEFCREVGVSRGVLKIWMNNHKRRKASS</sequence>
<evidence type="ECO:0000256" key="2">
    <source>
        <dbReference type="ARBA" id="ARBA00022723"/>
    </source>
</evidence>
<feature type="domain" description="ZF-HD dimerization-type" evidence="11">
    <location>
        <begin position="42"/>
        <end position="96"/>
    </location>
</feature>
<evidence type="ECO:0000313" key="12">
    <source>
        <dbReference type="EMBL" id="OWM75943.1"/>
    </source>
</evidence>
<evidence type="ECO:0000313" key="13">
    <source>
        <dbReference type="EMBL" id="PKI36828.1"/>
    </source>
</evidence>
<dbReference type="SUPFAM" id="SSF46689">
    <property type="entry name" value="Homeodomain-like"/>
    <property type="match status" value="1"/>
</dbReference>
<reference evidence="14" key="1">
    <citation type="journal article" date="2017" name="Plant J.">
        <title>The pomegranate (Punica granatum L.) genome and the genomics of punicalagin biosynthesis.</title>
        <authorList>
            <person name="Qin G."/>
            <person name="Xu C."/>
            <person name="Ming R."/>
            <person name="Tang H."/>
            <person name="Guyot R."/>
            <person name="Kramer E.M."/>
            <person name="Hu Y."/>
            <person name="Yi X."/>
            <person name="Qi Y."/>
            <person name="Xu X."/>
            <person name="Gao Z."/>
            <person name="Pan H."/>
            <person name="Jian J."/>
            <person name="Tian Y."/>
            <person name="Yue Z."/>
            <person name="Xu Y."/>
        </authorList>
    </citation>
    <scope>NUCLEOTIDE SEQUENCE [LARGE SCALE GENOMIC DNA]</scope>
    <source>
        <strain evidence="14">cv. Dabenzi</strain>
    </source>
</reference>
<comment type="caution">
    <text evidence="12">The sequence shown here is derived from an EMBL/GenBank/DDBJ whole genome shotgun (WGS) entry which is preliminary data.</text>
</comment>
<evidence type="ECO:0000256" key="4">
    <source>
        <dbReference type="ARBA" id="ARBA00022833"/>
    </source>
</evidence>
<proteinExistence type="predicted"/>
<dbReference type="InterPro" id="IPR006456">
    <property type="entry name" value="ZF_HD_homeobox_Cys/His_dimer"/>
</dbReference>
<evidence type="ECO:0000256" key="5">
    <source>
        <dbReference type="ARBA" id="ARBA00023015"/>
    </source>
</evidence>
<dbReference type="InterPro" id="IPR006455">
    <property type="entry name" value="Homeodomain_ZF_HD"/>
</dbReference>
<dbReference type="AlphaFoldDB" id="A0A218WTH0"/>
<dbReference type="GO" id="GO:0005634">
    <property type="term" value="C:nucleus"/>
    <property type="evidence" value="ECO:0007669"/>
    <property type="project" value="UniProtKB-SubCell"/>
</dbReference>
<dbReference type="EMBL" id="MTKT01003224">
    <property type="protein sequence ID" value="OWM75943.1"/>
    <property type="molecule type" value="Genomic_DNA"/>
</dbReference>
<dbReference type="NCBIfam" id="TIGR01566">
    <property type="entry name" value="ZF_HD_prot_N"/>
    <property type="match status" value="1"/>
</dbReference>
<feature type="region of interest" description="Disordered" evidence="10">
    <location>
        <begin position="182"/>
        <end position="201"/>
    </location>
</feature>
<feature type="region of interest" description="Disordered" evidence="10">
    <location>
        <begin position="131"/>
        <end position="176"/>
    </location>
</feature>
<keyword evidence="7" id="KW-0371">Homeobox</keyword>
<evidence type="ECO:0000256" key="1">
    <source>
        <dbReference type="ARBA" id="ARBA00004123"/>
    </source>
</evidence>
<protein>
    <recommendedName>
        <fullName evidence="11">ZF-HD dimerization-type domain-containing protein</fullName>
    </recommendedName>
</protein>
<dbReference type="EMBL" id="PGOL01004672">
    <property type="protein sequence ID" value="PKI36828.1"/>
    <property type="molecule type" value="Genomic_DNA"/>
</dbReference>